<evidence type="ECO:0000256" key="1">
    <source>
        <dbReference type="SAM" id="MobiDB-lite"/>
    </source>
</evidence>
<evidence type="ECO:0000313" key="3">
    <source>
        <dbReference type="Proteomes" id="UP001187531"/>
    </source>
</evidence>
<dbReference type="AlphaFoldDB" id="A0AA88HH81"/>
<reference evidence="2" key="1">
    <citation type="submission" date="2023-07" db="EMBL/GenBank/DDBJ databases">
        <title>Chromosome-level genome assembly of Artemia franciscana.</title>
        <authorList>
            <person name="Jo E."/>
        </authorList>
    </citation>
    <scope>NUCLEOTIDE SEQUENCE</scope>
    <source>
        <tissue evidence="2">Whole body</tissue>
    </source>
</reference>
<feature type="compositionally biased region" description="Polar residues" evidence="1">
    <location>
        <begin position="36"/>
        <end position="52"/>
    </location>
</feature>
<feature type="non-terminal residue" evidence="2">
    <location>
        <position position="129"/>
    </location>
</feature>
<evidence type="ECO:0000313" key="2">
    <source>
        <dbReference type="EMBL" id="KAK2709145.1"/>
    </source>
</evidence>
<sequence length="129" mass="14344">VNISVGCGSSSSAIKSSVEAENQEHLEIPDNAEPAQETTKPDSQSNTVNHPNSRTKTRKQISDRKNWVKTKINAAVNSGTVYINPNNQKTHGTEKKVKDVVCNNDCHYNCSQAIASEERQKIFGDFWRL</sequence>
<proteinExistence type="predicted"/>
<protein>
    <submittedName>
        <fullName evidence="2">Uncharacterized protein</fullName>
    </submittedName>
</protein>
<keyword evidence="3" id="KW-1185">Reference proteome</keyword>
<dbReference type="EMBL" id="JAVRJZ010000017">
    <property type="protein sequence ID" value="KAK2709145.1"/>
    <property type="molecule type" value="Genomic_DNA"/>
</dbReference>
<dbReference type="Proteomes" id="UP001187531">
    <property type="component" value="Unassembled WGS sequence"/>
</dbReference>
<feature type="compositionally biased region" description="Low complexity" evidence="1">
    <location>
        <begin position="1"/>
        <end position="20"/>
    </location>
</feature>
<feature type="non-terminal residue" evidence="2">
    <location>
        <position position="1"/>
    </location>
</feature>
<feature type="region of interest" description="Disordered" evidence="1">
    <location>
        <begin position="1"/>
        <end position="62"/>
    </location>
</feature>
<gene>
    <name evidence="2" type="ORF">QYM36_012963</name>
</gene>
<name>A0AA88HH81_ARTSF</name>
<accession>A0AA88HH81</accession>
<organism evidence="2 3">
    <name type="scientific">Artemia franciscana</name>
    <name type="common">Brine shrimp</name>
    <name type="synonym">Artemia sanfranciscana</name>
    <dbReference type="NCBI Taxonomy" id="6661"/>
    <lineage>
        <taxon>Eukaryota</taxon>
        <taxon>Metazoa</taxon>
        <taxon>Ecdysozoa</taxon>
        <taxon>Arthropoda</taxon>
        <taxon>Crustacea</taxon>
        <taxon>Branchiopoda</taxon>
        <taxon>Anostraca</taxon>
        <taxon>Artemiidae</taxon>
        <taxon>Artemia</taxon>
    </lineage>
</organism>
<comment type="caution">
    <text evidence="2">The sequence shown here is derived from an EMBL/GenBank/DDBJ whole genome shotgun (WGS) entry which is preliminary data.</text>
</comment>